<dbReference type="Gene3D" id="3.40.50.150">
    <property type="entry name" value="Vaccinia Virus protein VP39"/>
    <property type="match status" value="1"/>
</dbReference>
<reference evidence="6" key="1">
    <citation type="journal article" date="2017" name="Nat. Microbiol.">
        <title>Global analysis of biosynthetic gene clusters reveals vast potential of secondary metabolite production in Penicillium species.</title>
        <authorList>
            <person name="Nielsen J.C."/>
            <person name="Grijseels S."/>
            <person name="Prigent S."/>
            <person name="Ji B."/>
            <person name="Dainat J."/>
            <person name="Nielsen K.F."/>
            <person name="Frisvad J.C."/>
            <person name="Workman M."/>
            <person name="Nielsen J."/>
        </authorList>
    </citation>
    <scope>NUCLEOTIDE SEQUENCE [LARGE SCALE GENOMIC DNA]</scope>
    <source>
        <strain evidence="6">IBT 29486</strain>
    </source>
</reference>
<dbReference type="InterPro" id="IPR036390">
    <property type="entry name" value="WH_DNA-bd_sf"/>
</dbReference>
<dbReference type="GO" id="GO:0008171">
    <property type="term" value="F:O-methyltransferase activity"/>
    <property type="evidence" value="ECO:0007669"/>
    <property type="project" value="InterPro"/>
</dbReference>
<comment type="caution">
    <text evidence="5">The sequence shown here is derived from an EMBL/GenBank/DDBJ whole genome shotgun (WGS) entry which is preliminary data.</text>
</comment>
<sequence length="421" mass="47043">MAAENASCTSCPVNLLIATRPNIAEAVPGLLEEVIEGVNSLPTGTDEDRKDVLVKCRALARALETPRETMVDHCWGQIGAIGAIIFGVDSGLWVLMARNGDKSQKVTDLAVSLGVDPRLLGRLMRHISAMGLLIEVDQDEYRPTNYTKALSLPQIGHGYLGLTACTVAGTLRFHEFSRKRGWMNPTRSQDTSLMHAYGTDKNLFSWVHDLGYGEQLNDYLGGYNLGRPLWMDPGVYPVKERLIDEADPSPDAPFLVDIGGNVGHDLERFHSRYPSVPGKLILQDLPMMIHQIKDLDPDIIRMEYDFHNEQPVKGKSARVYYIHSMLHNWPDDVCESILARVKEAMKPGYSRLLINETVMPHNSAHWETTGLDMMMLTLFSSEERTSTAWYDLIENKAGLKIVKVWSAGKGVESVIECVNEH</sequence>
<protein>
    <recommendedName>
        <fullName evidence="4">O-methyltransferase C-terminal domain-containing protein</fullName>
    </recommendedName>
</protein>
<dbReference type="Pfam" id="PF00891">
    <property type="entry name" value="Methyltransf_2"/>
    <property type="match status" value="1"/>
</dbReference>
<dbReference type="PROSITE" id="PS51683">
    <property type="entry name" value="SAM_OMT_II"/>
    <property type="match status" value="1"/>
</dbReference>
<dbReference type="InterPro" id="IPR016461">
    <property type="entry name" value="COMT-like"/>
</dbReference>
<dbReference type="InterPro" id="IPR036388">
    <property type="entry name" value="WH-like_DNA-bd_sf"/>
</dbReference>
<organism evidence="5 6">
    <name type="scientific">Penicillium vulpinum</name>
    <dbReference type="NCBI Taxonomy" id="29845"/>
    <lineage>
        <taxon>Eukaryota</taxon>
        <taxon>Fungi</taxon>
        <taxon>Dikarya</taxon>
        <taxon>Ascomycota</taxon>
        <taxon>Pezizomycotina</taxon>
        <taxon>Eurotiomycetes</taxon>
        <taxon>Eurotiomycetidae</taxon>
        <taxon>Eurotiales</taxon>
        <taxon>Aspergillaceae</taxon>
        <taxon>Penicillium</taxon>
    </lineage>
</organism>
<dbReference type="GO" id="GO:0032259">
    <property type="term" value="P:methylation"/>
    <property type="evidence" value="ECO:0007669"/>
    <property type="project" value="UniProtKB-KW"/>
</dbReference>
<dbReference type="InterPro" id="IPR029063">
    <property type="entry name" value="SAM-dependent_MTases_sf"/>
</dbReference>
<accession>A0A1V6RFD3</accession>
<dbReference type="Gene3D" id="1.10.10.10">
    <property type="entry name" value="Winged helix-like DNA-binding domain superfamily/Winged helix DNA-binding domain"/>
    <property type="match status" value="1"/>
</dbReference>
<dbReference type="PANTHER" id="PTHR43712:SF17">
    <property type="entry name" value="O-METHYLTRANSFERASE"/>
    <property type="match status" value="1"/>
</dbReference>
<evidence type="ECO:0000313" key="6">
    <source>
        <dbReference type="Proteomes" id="UP000191518"/>
    </source>
</evidence>
<keyword evidence="1" id="KW-0489">Methyltransferase</keyword>
<evidence type="ECO:0000256" key="3">
    <source>
        <dbReference type="ARBA" id="ARBA00022691"/>
    </source>
</evidence>
<evidence type="ECO:0000313" key="5">
    <source>
        <dbReference type="EMBL" id="OQE00169.1"/>
    </source>
</evidence>
<gene>
    <name evidence="5" type="ORF">PENVUL_c057G08137</name>
</gene>
<keyword evidence="6" id="KW-1185">Reference proteome</keyword>
<feature type="domain" description="O-methyltransferase C-terminal" evidence="4">
    <location>
        <begin position="253"/>
        <end position="395"/>
    </location>
</feature>
<evidence type="ECO:0000256" key="2">
    <source>
        <dbReference type="ARBA" id="ARBA00022679"/>
    </source>
</evidence>
<keyword evidence="2" id="KW-0808">Transferase</keyword>
<dbReference type="GO" id="GO:0044550">
    <property type="term" value="P:secondary metabolite biosynthetic process"/>
    <property type="evidence" value="ECO:0007669"/>
    <property type="project" value="UniProtKB-ARBA"/>
</dbReference>
<dbReference type="AlphaFoldDB" id="A0A1V6RFD3"/>
<dbReference type="SUPFAM" id="SSF46785">
    <property type="entry name" value="Winged helix' DNA-binding domain"/>
    <property type="match status" value="1"/>
</dbReference>
<name>A0A1V6RFD3_9EURO</name>
<dbReference type="Proteomes" id="UP000191518">
    <property type="component" value="Unassembled WGS sequence"/>
</dbReference>
<evidence type="ECO:0000256" key="1">
    <source>
        <dbReference type="ARBA" id="ARBA00022603"/>
    </source>
</evidence>
<dbReference type="PANTHER" id="PTHR43712">
    <property type="entry name" value="PUTATIVE (AFU_ORTHOLOGUE AFUA_4G14580)-RELATED"/>
    <property type="match status" value="1"/>
</dbReference>
<dbReference type="InterPro" id="IPR001077">
    <property type="entry name" value="COMT_C"/>
</dbReference>
<evidence type="ECO:0000259" key="4">
    <source>
        <dbReference type="Pfam" id="PF00891"/>
    </source>
</evidence>
<dbReference type="EMBL" id="MDYP01000057">
    <property type="protein sequence ID" value="OQE00169.1"/>
    <property type="molecule type" value="Genomic_DNA"/>
</dbReference>
<dbReference type="SUPFAM" id="SSF53335">
    <property type="entry name" value="S-adenosyl-L-methionine-dependent methyltransferases"/>
    <property type="match status" value="1"/>
</dbReference>
<proteinExistence type="predicted"/>
<keyword evidence="3" id="KW-0949">S-adenosyl-L-methionine</keyword>